<proteinExistence type="predicted"/>
<dbReference type="InterPro" id="IPR011200">
    <property type="entry name" value="UCP012608"/>
</dbReference>
<protein>
    <submittedName>
        <fullName evidence="1">DUF2332 family protein</fullName>
    </submittedName>
</protein>
<sequence length="357" mass="38329">MPEAAARDAAVRAAFRSQAKSCAALGSPFVAMLCDLAAERLTAAQPVGRHLLGWTGDPSSSADSVPLRFAGSLHALVLDGADSALSQVYPPHATDPDGLWIAVERACRDHAEAILERLASPPQTNEVRRSAALLPGFLTLAKRFAMPLCLSEVGASAGLNLLWDRYAYRLGDFAWGDPESPVLLAPAWTGGRPPDASLILRERAGCDLRPVDPAHPDDAQRLLSYLWADQADRIERTRAALHLAALSGLKVEAADAVDWLERRLAVIRPGCVHVIVHTIAWQYLPSAARERGDALIEEAGRAATEAAPLARLSLEGDGQAPGAALTLQMWPTGERHEIGRADFHGRSVDWRGWPGLS</sequence>
<dbReference type="EMBL" id="JAJOZR010000014">
    <property type="protein sequence ID" value="MCD7111213.1"/>
    <property type="molecule type" value="Genomic_DNA"/>
</dbReference>
<reference evidence="1" key="1">
    <citation type="submission" date="2021-12" db="EMBL/GenBank/DDBJ databases">
        <authorList>
            <person name="Li Y."/>
        </authorList>
    </citation>
    <scope>NUCLEOTIDE SEQUENCE</scope>
    <source>
        <strain evidence="1">DKSPLA3</strain>
    </source>
</reference>
<keyword evidence="2" id="KW-1185">Reference proteome</keyword>
<evidence type="ECO:0000313" key="1">
    <source>
        <dbReference type="EMBL" id="MCD7111213.1"/>
    </source>
</evidence>
<organism evidence="1 2">
    <name type="scientific">Rhizobium quercicola</name>
    <dbReference type="NCBI Taxonomy" id="2901226"/>
    <lineage>
        <taxon>Bacteria</taxon>
        <taxon>Pseudomonadati</taxon>
        <taxon>Pseudomonadota</taxon>
        <taxon>Alphaproteobacteria</taxon>
        <taxon>Hyphomicrobiales</taxon>
        <taxon>Rhizobiaceae</taxon>
        <taxon>Rhizobium/Agrobacterium group</taxon>
        <taxon>Rhizobium</taxon>
    </lineage>
</organism>
<dbReference type="AlphaFoldDB" id="A0A9X1NXR1"/>
<name>A0A9X1NXR1_9HYPH</name>
<accession>A0A9X1NXR1</accession>
<dbReference type="Proteomes" id="UP001139089">
    <property type="component" value="Unassembled WGS sequence"/>
</dbReference>
<dbReference type="Pfam" id="PF10094">
    <property type="entry name" value="DUF2332"/>
    <property type="match status" value="1"/>
</dbReference>
<comment type="caution">
    <text evidence="1">The sequence shown here is derived from an EMBL/GenBank/DDBJ whole genome shotgun (WGS) entry which is preliminary data.</text>
</comment>
<dbReference type="RefSeq" id="WP_231816305.1">
    <property type="nucleotide sequence ID" value="NZ_JAJOZR010000014.1"/>
</dbReference>
<gene>
    <name evidence="1" type="ORF">LRX75_19430</name>
</gene>
<dbReference type="PIRSF" id="PIRSF012608">
    <property type="entry name" value="UCP012608"/>
    <property type="match status" value="1"/>
</dbReference>
<evidence type="ECO:0000313" key="2">
    <source>
        <dbReference type="Proteomes" id="UP001139089"/>
    </source>
</evidence>